<dbReference type="InterPro" id="IPR017896">
    <property type="entry name" value="4Fe4S_Fe-S-bd"/>
</dbReference>
<reference evidence="10" key="1">
    <citation type="journal article" date="2014" name="Int. J. Syst. Evol. Microbiol.">
        <title>Complete genome sequence of Corynebacterium casei LMG S-19264T (=DSM 44701T), isolated from a smear-ripened cheese.</title>
        <authorList>
            <consortium name="US DOE Joint Genome Institute (JGI-PGF)"/>
            <person name="Walter F."/>
            <person name="Albersmeier A."/>
            <person name="Kalinowski J."/>
            <person name="Ruckert C."/>
        </authorList>
    </citation>
    <scope>NUCLEOTIDE SEQUENCE</scope>
    <source>
        <strain evidence="10">CGMCC 1.15725</strain>
    </source>
</reference>
<dbReference type="PROSITE" id="PS00198">
    <property type="entry name" value="4FE4S_FER_1"/>
    <property type="match status" value="1"/>
</dbReference>
<dbReference type="GO" id="GO:1903457">
    <property type="term" value="P:lactate catabolic process"/>
    <property type="evidence" value="ECO:0007669"/>
    <property type="project" value="TreeGrafter"/>
</dbReference>
<proteinExistence type="predicted"/>
<protein>
    <submittedName>
        <fullName evidence="10">Glycolate oxidase</fullName>
    </submittedName>
</protein>
<dbReference type="InterPro" id="IPR016171">
    <property type="entry name" value="Vanillyl_alc_oxidase_C-sub2"/>
</dbReference>
<evidence type="ECO:0000256" key="3">
    <source>
        <dbReference type="ARBA" id="ARBA00022723"/>
    </source>
</evidence>
<dbReference type="GO" id="GO:0008720">
    <property type="term" value="F:D-lactate dehydrogenase (NAD+) activity"/>
    <property type="evidence" value="ECO:0007669"/>
    <property type="project" value="TreeGrafter"/>
</dbReference>
<evidence type="ECO:0000256" key="7">
    <source>
        <dbReference type="ARBA" id="ARBA00023014"/>
    </source>
</evidence>
<feature type="domain" description="FAD-binding PCMH-type" evidence="9">
    <location>
        <begin position="40"/>
        <end position="263"/>
    </location>
</feature>
<evidence type="ECO:0000313" key="10">
    <source>
        <dbReference type="EMBL" id="GGF35205.1"/>
    </source>
</evidence>
<dbReference type="SUPFAM" id="SSF56176">
    <property type="entry name" value="FAD-binding/transporter-associated domain-like"/>
    <property type="match status" value="1"/>
</dbReference>
<dbReference type="Pfam" id="PF13183">
    <property type="entry name" value="Fer4_8"/>
    <property type="match status" value="1"/>
</dbReference>
<evidence type="ECO:0000256" key="4">
    <source>
        <dbReference type="ARBA" id="ARBA00022827"/>
    </source>
</evidence>
<dbReference type="AlphaFoldDB" id="A0A8J2YYX2"/>
<feature type="domain" description="4Fe-4S ferredoxin-type" evidence="8">
    <location>
        <begin position="607"/>
        <end position="636"/>
    </location>
</feature>
<dbReference type="EMBL" id="BMJQ01000013">
    <property type="protein sequence ID" value="GGF35205.1"/>
    <property type="molecule type" value="Genomic_DNA"/>
</dbReference>
<dbReference type="InterPro" id="IPR017900">
    <property type="entry name" value="4Fe4S_Fe_S_CS"/>
</dbReference>
<keyword evidence="3" id="KW-0479">Metal-binding</keyword>
<keyword evidence="5" id="KW-0560">Oxidoreductase</keyword>
<evidence type="ECO:0000256" key="2">
    <source>
        <dbReference type="ARBA" id="ARBA00022630"/>
    </source>
</evidence>
<evidence type="ECO:0000256" key="6">
    <source>
        <dbReference type="ARBA" id="ARBA00023004"/>
    </source>
</evidence>
<name>A0A8J2YYX2_9PROT</name>
<dbReference type="GO" id="GO:0004458">
    <property type="term" value="F:D-lactate dehydrogenase (cytochrome) activity"/>
    <property type="evidence" value="ECO:0007669"/>
    <property type="project" value="TreeGrafter"/>
</dbReference>
<dbReference type="SUPFAM" id="SSF55103">
    <property type="entry name" value="FAD-linked oxidases, C-terminal domain"/>
    <property type="match status" value="1"/>
</dbReference>
<dbReference type="GO" id="GO:0051536">
    <property type="term" value="F:iron-sulfur cluster binding"/>
    <property type="evidence" value="ECO:0007669"/>
    <property type="project" value="UniProtKB-KW"/>
</dbReference>
<keyword evidence="7" id="KW-0411">Iron-sulfur</keyword>
<dbReference type="PROSITE" id="PS51379">
    <property type="entry name" value="4FE4S_FER_2"/>
    <property type="match status" value="1"/>
</dbReference>
<dbReference type="Proteomes" id="UP000646365">
    <property type="component" value="Unassembled WGS sequence"/>
</dbReference>
<dbReference type="PANTHER" id="PTHR11748:SF119">
    <property type="entry name" value="D-2-HYDROXYGLUTARATE DEHYDROGENASE"/>
    <property type="match status" value="1"/>
</dbReference>
<evidence type="ECO:0000259" key="9">
    <source>
        <dbReference type="PROSITE" id="PS51387"/>
    </source>
</evidence>
<organism evidence="10 11">
    <name type="scientific">Aliidongia dinghuensis</name>
    <dbReference type="NCBI Taxonomy" id="1867774"/>
    <lineage>
        <taxon>Bacteria</taxon>
        <taxon>Pseudomonadati</taxon>
        <taxon>Pseudomonadota</taxon>
        <taxon>Alphaproteobacteria</taxon>
        <taxon>Rhodospirillales</taxon>
        <taxon>Dongiaceae</taxon>
        <taxon>Aliidongia</taxon>
    </lineage>
</organism>
<dbReference type="InterPro" id="IPR016164">
    <property type="entry name" value="FAD-linked_Oxase-like_C"/>
</dbReference>
<comment type="caution">
    <text evidence="10">The sequence shown here is derived from an EMBL/GenBank/DDBJ whole genome shotgun (WGS) entry which is preliminary data.</text>
</comment>
<gene>
    <name evidence="10" type="ORF">GCM10011611_46860</name>
</gene>
<dbReference type="InterPro" id="IPR006094">
    <property type="entry name" value="Oxid_FAD_bind_N"/>
</dbReference>
<dbReference type="InterPro" id="IPR036318">
    <property type="entry name" value="FAD-bd_PCMH-like_sf"/>
</dbReference>
<keyword evidence="6" id="KW-0408">Iron</keyword>
<dbReference type="PROSITE" id="PS51387">
    <property type="entry name" value="FAD_PCMH"/>
    <property type="match status" value="1"/>
</dbReference>
<dbReference type="GO" id="GO:0071949">
    <property type="term" value="F:FAD binding"/>
    <property type="evidence" value="ECO:0007669"/>
    <property type="project" value="InterPro"/>
</dbReference>
<reference evidence="10" key="2">
    <citation type="submission" date="2020-09" db="EMBL/GenBank/DDBJ databases">
        <authorList>
            <person name="Sun Q."/>
            <person name="Zhou Y."/>
        </authorList>
    </citation>
    <scope>NUCLEOTIDE SEQUENCE</scope>
    <source>
        <strain evidence="10">CGMCC 1.15725</strain>
    </source>
</reference>
<dbReference type="PANTHER" id="PTHR11748">
    <property type="entry name" value="D-LACTATE DEHYDROGENASE"/>
    <property type="match status" value="1"/>
</dbReference>
<dbReference type="Gene3D" id="3.30.465.10">
    <property type="match status" value="1"/>
</dbReference>
<sequence>MEQVRPGDPRLARRLAAAVEGEVRFDPFTRGRYSTDASIYQIEPIGVVIPRTAADVATAIEIAREEGVPVLPRGAGTSQCGQTVGRALVLDTSRHLNRVLETDVASETVTVEPGIVLDRLNKILKPSGFSFPIDVSPANRATIGGMTGNNSCGARSIQYGIMVHNVLAVDAILADGAQARFAETGGNLPGATDRYADLVRSMDDLYVEEADEIAARIPKVLRKVGGYNIETLGERPRNLAKLLVGSEGTLGFFTKIQLRMHRLPKHRVQAICHFAHFYDAMASTRYIVTLGPSAVELVDRTMIDLARKIPAFAPTIERAVKGEPEALLLVEFSGEDHAALLGKMAELDQMMGDLGYPDAIVPAVDPAFQAKLAEVRSAGLNIMMSMKGDGKPVSFIEDCAVPLDDLADYTQRLTDLFGRNGVEGTWYAHASVGCLHVRPVLNMKDGEDVAKMRRIAEEAFAIVREYKGAHSGEHGDGLVRSEFHEAMFGPRIVRAFERVKDTFDPDGLFNPGKIVRPQRMDDRSLMRYRPDYQALPLETALDWSEWGGFLNAVEMCNNNGTCRKSDPGVMCPSFRATEDEQDVTRGRANSLRLALSGQLGPNALTSDAMKATMDLCVGCKGCKRECPTGVDMARMKLEFLHHWQRRHGLTVRQRLVAYLPRYAHLARHFAAILNLRNRVPALAALGERALGLSRRRSLPAWRADAWRPMAAEGEGAEVVLLADTFNGSFEPENLRAARRVLLAAGYRVVEPPRNGRPLCCGRTFLAAGLIDEARVEARRLIAALAPFLARGAKIVGLEPSCLLTLRDEYAGMLGKEEATGLARSAMLFEEFLAAEQRTGRLNLALRPIGVGEAYLHGHCHQKAFGLVPDVATVLGLVPGLTVKTIEATCCGMAGAFGYEVEHFDVAMRIGELSVLPAVRAAPPEALIVADGTSCRHQIADGAARPALHVARVLERALA</sequence>
<dbReference type="InterPro" id="IPR016166">
    <property type="entry name" value="FAD-bd_PCMH"/>
</dbReference>
<dbReference type="InterPro" id="IPR004113">
    <property type="entry name" value="FAD-bd_oxidored_4_C"/>
</dbReference>
<dbReference type="GO" id="GO:0046872">
    <property type="term" value="F:metal ion binding"/>
    <property type="evidence" value="ECO:0007669"/>
    <property type="project" value="UniProtKB-KW"/>
</dbReference>
<evidence type="ECO:0000313" key="11">
    <source>
        <dbReference type="Proteomes" id="UP000646365"/>
    </source>
</evidence>
<comment type="cofactor">
    <cofactor evidence="1">
        <name>FAD</name>
        <dbReference type="ChEBI" id="CHEBI:57692"/>
    </cofactor>
</comment>
<dbReference type="Gene3D" id="3.30.70.2740">
    <property type="match status" value="1"/>
</dbReference>
<dbReference type="Pfam" id="PF01565">
    <property type="entry name" value="FAD_binding_4"/>
    <property type="match status" value="1"/>
</dbReference>
<accession>A0A8J2YYX2</accession>
<dbReference type="SUPFAM" id="SSF46548">
    <property type="entry name" value="alpha-helical ferredoxin"/>
    <property type="match status" value="1"/>
</dbReference>
<dbReference type="Gene3D" id="1.10.45.10">
    <property type="entry name" value="Vanillyl-alcohol Oxidase, Chain A, domain 4"/>
    <property type="match status" value="1"/>
</dbReference>
<dbReference type="Pfam" id="PF02913">
    <property type="entry name" value="FAD-oxidase_C"/>
    <property type="match status" value="1"/>
</dbReference>
<keyword evidence="2" id="KW-0285">Flavoprotein</keyword>
<dbReference type="InterPro" id="IPR016169">
    <property type="entry name" value="FAD-bd_PCMH_sub2"/>
</dbReference>
<keyword evidence="4" id="KW-0274">FAD</keyword>
<evidence type="ECO:0000256" key="1">
    <source>
        <dbReference type="ARBA" id="ARBA00001974"/>
    </source>
</evidence>
<evidence type="ECO:0000256" key="5">
    <source>
        <dbReference type="ARBA" id="ARBA00023002"/>
    </source>
</evidence>
<keyword evidence="11" id="KW-1185">Reference proteome</keyword>
<evidence type="ECO:0000259" key="8">
    <source>
        <dbReference type="PROSITE" id="PS51379"/>
    </source>
</evidence>